<comment type="caution">
    <text evidence="1">The sequence shown here is derived from an EMBL/GenBank/DDBJ whole genome shotgun (WGS) entry which is preliminary data.</text>
</comment>
<reference evidence="1 2" key="2">
    <citation type="journal article" date="2015" name="Stand. Genomic Sci.">
        <title>Draft genome sequence of marine-derived Streptomyces sp. TP-A0598, a producer of anti-MRSA antibiotic lydicamycins.</title>
        <authorList>
            <person name="Komaki H."/>
            <person name="Ichikawa N."/>
            <person name="Hosoyama A."/>
            <person name="Fujita N."/>
            <person name="Igarashi Y."/>
        </authorList>
    </citation>
    <scope>NUCLEOTIDE SEQUENCE [LARGE SCALE GENOMIC DNA]</scope>
    <source>
        <strain evidence="1 2">NBRC 110027</strain>
    </source>
</reference>
<dbReference type="AlphaFoldDB" id="A0A0P4R626"/>
<accession>A0A0P4R626</accession>
<dbReference type="RefSeq" id="WP_052718921.1">
    <property type="nucleotide sequence ID" value="NZ_BBNO01000003.1"/>
</dbReference>
<evidence type="ECO:0000313" key="1">
    <source>
        <dbReference type="EMBL" id="GAO08325.1"/>
    </source>
</evidence>
<evidence type="ECO:0000313" key="2">
    <source>
        <dbReference type="Proteomes" id="UP000048965"/>
    </source>
</evidence>
<name>A0A0P4R626_9ACTN</name>
<protein>
    <submittedName>
        <fullName evidence="1">Transposase</fullName>
    </submittedName>
</protein>
<organism evidence="1 2">
    <name type="scientific">Streptomyces lydicamycinicus</name>
    <dbReference type="NCBI Taxonomy" id="1546107"/>
    <lineage>
        <taxon>Bacteria</taxon>
        <taxon>Bacillati</taxon>
        <taxon>Actinomycetota</taxon>
        <taxon>Actinomycetes</taxon>
        <taxon>Kitasatosporales</taxon>
        <taxon>Streptomycetaceae</taxon>
        <taxon>Streptomyces</taxon>
    </lineage>
</organism>
<proteinExistence type="predicted"/>
<gene>
    <name evidence="1" type="ORF">TPA0598_03_07860</name>
</gene>
<dbReference type="EMBL" id="BBNO01000003">
    <property type="protein sequence ID" value="GAO08325.1"/>
    <property type="molecule type" value="Genomic_DNA"/>
</dbReference>
<sequence length="80" mass="8685">MLPATSNTLCLLAHRIGQLTEQIQELERRLVLLAERHAPQLLTVMRIGPGTAVTLLITMGATRNVCTVRRPSPRCAGSAP</sequence>
<keyword evidence="2" id="KW-1185">Reference proteome</keyword>
<reference evidence="2" key="1">
    <citation type="submission" date="2014-09" db="EMBL/GenBank/DDBJ databases">
        <title>Whole genome shotgun sequence of Streptomyces sp. NBRC 110027.</title>
        <authorList>
            <person name="Komaki H."/>
            <person name="Ichikawa N."/>
            <person name="Katano-Makiyama Y."/>
            <person name="Hosoyama A."/>
            <person name="Hashimoto M."/>
            <person name="Uohara A."/>
            <person name="Kitahashi Y."/>
            <person name="Ohji S."/>
            <person name="Kimura A."/>
            <person name="Yamazoe A."/>
            <person name="Igarashi Y."/>
            <person name="Fujita N."/>
        </authorList>
    </citation>
    <scope>NUCLEOTIDE SEQUENCE [LARGE SCALE GENOMIC DNA]</scope>
    <source>
        <strain evidence="2">NBRC 110027</strain>
    </source>
</reference>
<dbReference type="Proteomes" id="UP000048965">
    <property type="component" value="Unassembled WGS sequence"/>
</dbReference>